<reference evidence="5 6" key="1">
    <citation type="submission" date="2020-08" db="EMBL/GenBank/DDBJ databases">
        <title>Sequencing the genomes of 1000 actinobacteria strains.</title>
        <authorList>
            <person name="Klenk H.-P."/>
        </authorList>
    </citation>
    <scope>NUCLEOTIDE SEQUENCE [LARGE SCALE GENOMIC DNA]</scope>
    <source>
        <strain evidence="5 6">DSM 44936</strain>
    </source>
</reference>
<dbReference type="PANTHER" id="PTHR30483">
    <property type="entry name" value="LEUCINE-SPECIFIC-BINDING PROTEIN"/>
    <property type="match status" value="1"/>
</dbReference>
<dbReference type="InterPro" id="IPR028082">
    <property type="entry name" value="Peripla_BP_I"/>
</dbReference>
<dbReference type="Gene3D" id="3.40.50.2300">
    <property type="match status" value="2"/>
</dbReference>
<feature type="chain" id="PRO_5039503125" evidence="3">
    <location>
        <begin position="20"/>
        <end position="385"/>
    </location>
</feature>
<evidence type="ECO:0000256" key="1">
    <source>
        <dbReference type="ARBA" id="ARBA00010062"/>
    </source>
</evidence>
<keyword evidence="2 3" id="KW-0732">Signal</keyword>
<proteinExistence type="inferred from homology"/>
<accession>A0A7X0IDP5</accession>
<dbReference type="InterPro" id="IPR051010">
    <property type="entry name" value="BCAA_transport"/>
</dbReference>
<gene>
    <name evidence="5" type="ORF">BJ992_002786</name>
</gene>
<evidence type="ECO:0000256" key="3">
    <source>
        <dbReference type="SAM" id="SignalP"/>
    </source>
</evidence>
<evidence type="ECO:0000259" key="4">
    <source>
        <dbReference type="Pfam" id="PF13458"/>
    </source>
</evidence>
<feature type="domain" description="Leucine-binding protein" evidence="4">
    <location>
        <begin position="34"/>
        <end position="370"/>
    </location>
</feature>
<dbReference type="Pfam" id="PF13458">
    <property type="entry name" value="Peripla_BP_6"/>
    <property type="match status" value="1"/>
</dbReference>
<dbReference type="AlphaFoldDB" id="A0A7X0IDP5"/>
<feature type="signal peptide" evidence="3">
    <location>
        <begin position="1"/>
        <end position="19"/>
    </location>
</feature>
<dbReference type="SUPFAM" id="SSF53822">
    <property type="entry name" value="Periplasmic binding protein-like I"/>
    <property type="match status" value="1"/>
</dbReference>
<sequence>MKKPTGHLAAGLAICAVLAGCGAPAESGEAETGPIRIAFMDILTGPQALTAGDYSLKLAVDEINAAGGINGRKLEYKKFDTNITPEAAVRATNLAIEYKPSIMIGYGVSSGLRASVNAINKAGVPVIHGTLAKLTSPESLGTKLTFRLGPTTTQYALAANSYFFGDLGVKNLTIIHTQDAAPTEGAQAIIADAKAKGVTTTERAVPPTVTDLTEPVLAAKGSDAIWEWGYATTDALIVKQTAQNNVDLPIMTFSVSAAATRGLIPKDLLTDKVLSVSSCAPYVLPGERSKHFMDLYRKTYNEEPTDANAPRYYDAVYLLKAAVEKAGSSEPQKVATAIEQTTLEGACGELKADANHNLIHDVPIIKWPAGKPELAKLAEDIESDF</sequence>
<name>A0A7X0IDP5_9ACTN</name>
<dbReference type="InterPro" id="IPR028081">
    <property type="entry name" value="Leu-bd"/>
</dbReference>
<dbReference type="PROSITE" id="PS51257">
    <property type="entry name" value="PROKAR_LIPOPROTEIN"/>
    <property type="match status" value="1"/>
</dbReference>
<organism evidence="5 6">
    <name type="scientific">Sphaerisporangium rubeum</name>
    <dbReference type="NCBI Taxonomy" id="321317"/>
    <lineage>
        <taxon>Bacteria</taxon>
        <taxon>Bacillati</taxon>
        <taxon>Actinomycetota</taxon>
        <taxon>Actinomycetes</taxon>
        <taxon>Streptosporangiales</taxon>
        <taxon>Streptosporangiaceae</taxon>
        <taxon>Sphaerisporangium</taxon>
    </lineage>
</organism>
<dbReference type="PANTHER" id="PTHR30483:SF6">
    <property type="entry name" value="PERIPLASMIC BINDING PROTEIN OF ABC TRANSPORTER FOR NATURAL AMINO ACIDS"/>
    <property type="match status" value="1"/>
</dbReference>
<evidence type="ECO:0000256" key="2">
    <source>
        <dbReference type="ARBA" id="ARBA00022729"/>
    </source>
</evidence>
<comment type="similarity">
    <text evidence="1">Belongs to the leucine-binding protein family.</text>
</comment>
<evidence type="ECO:0000313" key="6">
    <source>
        <dbReference type="Proteomes" id="UP000555564"/>
    </source>
</evidence>
<evidence type="ECO:0000313" key="5">
    <source>
        <dbReference type="EMBL" id="MBB6473355.1"/>
    </source>
</evidence>
<dbReference type="Proteomes" id="UP000555564">
    <property type="component" value="Unassembled WGS sequence"/>
</dbReference>
<protein>
    <submittedName>
        <fullName evidence="5">Branched-chain amino acid transport system substrate-binding protein</fullName>
    </submittedName>
</protein>
<comment type="caution">
    <text evidence="5">The sequence shown here is derived from an EMBL/GenBank/DDBJ whole genome shotgun (WGS) entry which is preliminary data.</text>
</comment>
<dbReference type="RefSeq" id="WP_184981039.1">
    <property type="nucleotide sequence ID" value="NZ_BAAALO010000013.1"/>
</dbReference>
<dbReference type="EMBL" id="JACHIU010000001">
    <property type="protein sequence ID" value="MBB6473355.1"/>
    <property type="molecule type" value="Genomic_DNA"/>
</dbReference>
<keyword evidence="6" id="KW-1185">Reference proteome</keyword>